<proteinExistence type="predicted"/>
<dbReference type="EMBL" id="MN782535">
    <property type="protein sequence ID" value="QHJ74058.1"/>
    <property type="molecule type" value="Genomic_DNA"/>
</dbReference>
<gene>
    <name evidence="1" type="ORF">Lazarus_122</name>
</gene>
<evidence type="ECO:0000313" key="1">
    <source>
        <dbReference type="EMBL" id="QHJ74058.1"/>
    </source>
</evidence>
<accession>A0A6B9SUT7</accession>
<keyword evidence="2" id="KW-1185">Reference proteome</keyword>
<sequence>MTYRDYDEYDAICDMDPYDMWDDDWPEPTAQQYQEWEDEYREMVEDEPWLGIYCGNQVNKLAMMIDSTSYKSYDPKHIHPDVAYKHVYYDPIHTYAHNHGYKIAVNTLDKMLKKHVGSKVCVVLWKIKNHIRYRKEWAFRSHADQVIDALLEREMQYNDYPGYLENIGLKIENGYLRKVK</sequence>
<protein>
    <submittedName>
        <fullName evidence="1">Uncharacterized protein</fullName>
    </submittedName>
</protein>
<organism evidence="1 2">
    <name type="scientific">Acinetobacter phage vB_AbaM_Lazarus</name>
    <dbReference type="NCBI Taxonomy" id="2686289"/>
    <lineage>
        <taxon>Viruses</taxon>
        <taxon>Duplodnaviria</taxon>
        <taxon>Heunggongvirae</taxon>
        <taxon>Uroviricota</taxon>
        <taxon>Caudoviricetes</taxon>
        <taxon>Pantevenvirales</taxon>
        <taxon>Straboviridae</taxon>
        <taxon>Twarogvirinae</taxon>
        <taxon>Lazarusvirus</taxon>
        <taxon>Lazarusvirus lazarus</taxon>
    </lineage>
</organism>
<reference evidence="1 2" key="1">
    <citation type="submission" date="2019-12" db="EMBL/GenBank/DDBJ databases">
        <authorList>
            <person name="Shneider M.M."/>
            <person name="Evseev P.V."/>
            <person name="Timoshina O.Y."/>
            <person name="Mikhailova Y.V."/>
            <person name="Shelenkov A.A."/>
            <person name="Yanushevich Y."/>
            <person name="Shagin D.A."/>
            <person name="Popova A.V."/>
            <person name="Miroshnikov K.A."/>
        </authorList>
    </citation>
    <scope>NUCLEOTIDE SEQUENCE [LARGE SCALE GENOMIC DNA]</scope>
</reference>
<name>A0A6B9SUT7_9CAUD</name>
<evidence type="ECO:0000313" key="2">
    <source>
        <dbReference type="Proteomes" id="UP000464711"/>
    </source>
</evidence>
<dbReference type="Proteomes" id="UP000464711">
    <property type="component" value="Segment"/>
</dbReference>